<accession>A0A6N8IVD0</accession>
<gene>
    <name evidence="2" type="ORF">GON04_13770</name>
</gene>
<evidence type="ECO:0000313" key="2">
    <source>
        <dbReference type="EMBL" id="MVQ30525.1"/>
    </source>
</evidence>
<dbReference type="AlphaFoldDB" id="A0A6N8IVD0"/>
<keyword evidence="1" id="KW-0732">Signal</keyword>
<keyword evidence="3" id="KW-1185">Reference proteome</keyword>
<organism evidence="2 3">
    <name type="scientific">Ramlibacter pinisoli</name>
    <dbReference type="NCBI Taxonomy" id="2682844"/>
    <lineage>
        <taxon>Bacteria</taxon>
        <taxon>Pseudomonadati</taxon>
        <taxon>Pseudomonadota</taxon>
        <taxon>Betaproteobacteria</taxon>
        <taxon>Burkholderiales</taxon>
        <taxon>Comamonadaceae</taxon>
        <taxon>Ramlibacter</taxon>
    </lineage>
</organism>
<dbReference type="Proteomes" id="UP000469385">
    <property type="component" value="Unassembled WGS sequence"/>
</dbReference>
<feature type="chain" id="PRO_5027092466" description="Lipocalin-like domain-containing protein" evidence="1">
    <location>
        <begin position="22"/>
        <end position="135"/>
    </location>
</feature>
<dbReference type="RefSeq" id="WP_157398653.1">
    <property type="nucleotide sequence ID" value="NZ_WSEL01000006.1"/>
</dbReference>
<evidence type="ECO:0008006" key="4">
    <source>
        <dbReference type="Google" id="ProtNLM"/>
    </source>
</evidence>
<protein>
    <recommendedName>
        <fullName evidence="4">Lipocalin-like domain-containing protein</fullName>
    </recommendedName>
</protein>
<evidence type="ECO:0000313" key="3">
    <source>
        <dbReference type="Proteomes" id="UP000469385"/>
    </source>
</evidence>
<reference evidence="2 3" key="1">
    <citation type="submission" date="2019-12" db="EMBL/GenBank/DDBJ databases">
        <authorList>
            <person name="Huq M.A."/>
        </authorList>
    </citation>
    <scope>NUCLEOTIDE SEQUENCE [LARGE SCALE GENOMIC DNA]</scope>
    <source>
        <strain evidence="2 3">MAH-25</strain>
    </source>
</reference>
<feature type="signal peptide" evidence="1">
    <location>
        <begin position="1"/>
        <end position="21"/>
    </location>
</feature>
<sequence>MRAARPLLFALVAVTAAAAHAQAPCPAPADVQPLDLVGLWRAEFEGGGGATLLLEPHREYAQSLSGEVNRNGERARVAADLDDGAFTLEESVDGQRIAATWQGDLVADSCGREIRGTRSGGWDRSLPFVLRRLGR</sequence>
<name>A0A6N8IVD0_9BURK</name>
<proteinExistence type="predicted"/>
<evidence type="ECO:0000256" key="1">
    <source>
        <dbReference type="SAM" id="SignalP"/>
    </source>
</evidence>
<dbReference type="EMBL" id="WSEL01000006">
    <property type="protein sequence ID" value="MVQ30525.1"/>
    <property type="molecule type" value="Genomic_DNA"/>
</dbReference>
<comment type="caution">
    <text evidence="2">The sequence shown here is derived from an EMBL/GenBank/DDBJ whole genome shotgun (WGS) entry which is preliminary data.</text>
</comment>